<protein>
    <recommendedName>
        <fullName evidence="3">YobI-like P-loop NTPase domain-containing protein</fullName>
    </recommendedName>
</protein>
<dbReference type="Pfam" id="PF20693">
    <property type="entry name" value="YobI-ATPase"/>
    <property type="match status" value="1"/>
</dbReference>
<dbReference type="KEGG" id="vpi:BW732_02470"/>
<evidence type="ECO:0000313" key="4">
    <source>
        <dbReference type="EMBL" id="AQP53207.1"/>
    </source>
</evidence>
<evidence type="ECO:0000313" key="5">
    <source>
        <dbReference type="Proteomes" id="UP000188246"/>
    </source>
</evidence>
<accession>A0A1Q2D4N0</accession>
<feature type="domain" description="YobI-like P-loop NTPase" evidence="3">
    <location>
        <begin position="71"/>
        <end position="481"/>
    </location>
</feature>
<feature type="coiled-coil region" evidence="1">
    <location>
        <begin position="591"/>
        <end position="618"/>
    </location>
</feature>
<feature type="transmembrane region" description="Helical" evidence="2">
    <location>
        <begin position="221"/>
        <end position="243"/>
    </location>
</feature>
<keyword evidence="5" id="KW-1185">Reference proteome</keyword>
<feature type="transmembrane region" description="Helical" evidence="2">
    <location>
        <begin position="178"/>
        <end position="200"/>
    </location>
</feature>
<gene>
    <name evidence="4" type="ORF">BW732_02470</name>
</gene>
<keyword evidence="1" id="KW-0175">Coiled coil</keyword>
<proteinExistence type="predicted"/>
<name>A0A1Q2D4N0_9ENTE</name>
<evidence type="ECO:0000256" key="2">
    <source>
        <dbReference type="SAM" id="Phobius"/>
    </source>
</evidence>
<evidence type="ECO:0000256" key="1">
    <source>
        <dbReference type="SAM" id="Coils"/>
    </source>
</evidence>
<dbReference type="EMBL" id="CP019609">
    <property type="protein sequence ID" value="AQP53207.1"/>
    <property type="molecule type" value="Genomic_DNA"/>
</dbReference>
<evidence type="ECO:0000259" key="3">
    <source>
        <dbReference type="Pfam" id="PF20693"/>
    </source>
</evidence>
<sequence length="1325" mass="156086">MKVFWSVIIVLSLAIITRYFKKNYVGFLKWVNRVSSRKISEKKIMETESYKQNSLAPKLLEGDDLKKIQPYIDRLDESVRMPDVHNVALMSSYGAGKSTILRNFENAHDENNYLNLSLGSYSKKDHEEFVDERGNKITVDLSEKLENSLVKQMIYREKKAKLPHSRFKKINNISKGKIVFFLLTEFLSILSFLFLNDFLNLQTMLKNRFEFIQKNIEMVNFIFYFLFLLGLFVLLAILINIILKQFSLSKLSVGNITIEGNEGSTSYFNKYIDEIIYYFETNNFNVVVIEDVDRFGSIKVFEHLKELNILLNNAKQINRNITFIYALKEDIFSKIEDEVEEHESELRTKFFELIIPVIPVLDGFNSRDYLIPLIESKEKERKIKVLKEKDSIKIEKSELAANYPNDIILEKEFELFLSDISLHIHDLRLLNNIVNEYYTFIDVHGKLSDSFDKKRLFSLITLKNLIPSVYTKLQKSEGALYKAIATDEYDNELISHLKQELQDLEAELEDIQFDLMVNKIGTAKLFFFEKGLSGEDELYIDEDWKLLSNITLEELEMLFEAEDNELRVKTYEKGAFNVDITKLLIDIKEPSSLLKKKRDKKINEVNQLKDKITAFQRLSLQEKLRLYPNLANSIFDLPTEYSNDTKSQENILIKIPSYHKLKVTIREKAFILFLITNGYLAEDYSSYLSIFYEGKSLTANDKNVLVKIKSNQRIEFNEDLSDSSVVIENLSIKDFESPGILNKNMLLYLFSDKYKDKENVRDVVLKNWFNQDENIYLEQLDILLNEEKISKVIFKMIEIFGVDFFRKSKESMKSKLVNLIISSTILEESYFGYRDGVPFNTILNEPYFNEEPEPEPEYLLRENIISRPHFFSEMENFIEKSKLIESLASFNNNDETYDDAKILFEDIDMGDLSGQEFKLFIELELFDFNTKIFESILNYGENEMVKEVSYENILQMENQDLITNIQDNLDEFIRDVLLELEVLHETEESFIEMLNLYDEEDAEYIRYGELISRANTKIFDISRIKNQKLWNKIFEFEKYKLNWLNLMTFKTSEKVDLEYLRIIFNDSSIIPYLKSDYEQFSDKTKSDTENLLKGLVDKKIIDVNENNLEILKLSKYEAYHLDATSVKFLISNDLVVFDIETLDEFRDFDLKDKLLLNFQDDYVENANEIMLTINEIIGLIKGWNTSDLLRLINLLFTKEFPELFVDQKFIDTLLSEQIIITDEQMNKLINLNSSIDSIQEYFIFNINKGMLDQETIETVLTTIYETSINTLTSDDFEVIFSQSFDSELFVKYMNFVFRKFKYTDEQYEIVETWLKNKKSLIINCT</sequence>
<keyword evidence="2" id="KW-0472">Membrane</keyword>
<dbReference type="InterPro" id="IPR048428">
    <property type="entry name" value="YobI-NTPase"/>
</dbReference>
<reference evidence="4 5" key="1">
    <citation type="journal article" date="2010" name="Int. J. Syst. Evol. Microbiol.">
        <title>Vagococcus penaei sp. nov., isolated from spoilage microbiota of cooked shrimp (Penaeus vannamei).</title>
        <authorList>
            <person name="Jaffres E."/>
            <person name="Prevost H."/>
            <person name="Rossero A."/>
            <person name="Joffraud J.J."/>
            <person name="Dousset X."/>
        </authorList>
    </citation>
    <scope>NUCLEOTIDE SEQUENCE [LARGE SCALE GENOMIC DNA]</scope>
    <source>
        <strain evidence="4 5">CD276</strain>
    </source>
</reference>
<dbReference type="Proteomes" id="UP000188246">
    <property type="component" value="Chromosome"/>
</dbReference>
<keyword evidence="2" id="KW-1133">Transmembrane helix</keyword>
<keyword evidence="2" id="KW-0812">Transmembrane</keyword>
<organism evidence="4 5">
    <name type="scientific">Vagococcus penaei</name>
    <dbReference type="NCBI Taxonomy" id="633807"/>
    <lineage>
        <taxon>Bacteria</taxon>
        <taxon>Bacillati</taxon>
        <taxon>Bacillota</taxon>
        <taxon>Bacilli</taxon>
        <taxon>Lactobacillales</taxon>
        <taxon>Enterococcaceae</taxon>
        <taxon>Vagococcus</taxon>
    </lineage>
</organism>